<dbReference type="InterPro" id="IPR029060">
    <property type="entry name" value="PIN-like_dom_sf"/>
</dbReference>
<keyword evidence="5" id="KW-0460">Magnesium</keyword>
<dbReference type="GO" id="GO:0004540">
    <property type="term" value="F:RNA nuclease activity"/>
    <property type="evidence" value="ECO:0007669"/>
    <property type="project" value="InterPro"/>
</dbReference>
<dbReference type="EC" id="3.1.-.-" evidence="5"/>
<dbReference type="STRING" id="1518501.CQ10_39595"/>
<dbReference type="Pfam" id="PF01850">
    <property type="entry name" value="PIN"/>
    <property type="match status" value="1"/>
</dbReference>
<dbReference type="GO" id="GO:0016787">
    <property type="term" value="F:hydrolase activity"/>
    <property type="evidence" value="ECO:0007669"/>
    <property type="project" value="UniProtKB-KW"/>
</dbReference>
<evidence type="ECO:0000256" key="3">
    <source>
        <dbReference type="ARBA" id="ARBA00022723"/>
    </source>
</evidence>
<dbReference type="InterPro" id="IPR022907">
    <property type="entry name" value="VapC_family"/>
</dbReference>
<dbReference type="InterPro" id="IPR002716">
    <property type="entry name" value="PIN_dom"/>
</dbReference>
<organism evidence="7 8">
    <name type="scientific">Bradyrhizobium valentinum</name>
    <dbReference type="NCBI Taxonomy" id="1518501"/>
    <lineage>
        <taxon>Bacteria</taxon>
        <taxon>Pseudomonadati</taxon>
        <taxon>Pseudomonadota</taxon>
        <taxon>Alphaproteobacteria</taxon>
        <taxon>Hyphomicrobiales</taxon>
        <taxon>Nitrobacteraceae</taxon>
        <taxon>Bradyrhizobium</taxon>
    </lineage>
</organism>
<dbReference type="GO" id="GO:0090729">
    <property type="term" value="F:toxin activity"/>
    <property type="evidence" value="ECO:0007669"/>
    <property type="project" value="UniProtKB-KW"/>
</dbReference>
<keyword evidence="3 5" id="KW-0479">Metal-binding</keyword>
<dbReference type="Gene3D" id="3.40.50.1010">
    <property type="entry name" value="5'-nuclease"/>
    <property type="match status" value="1"/>
</dbReference>
<dbReference type="SUPFAM" id="SSF88723">
    <property type="entry name" value="PIN domain-like"/>
    <property type="match status" value="1"/>
</dbReference>
<evidence type="ECO:0000256" key="2">
    <source>
        <dbReference type="ARBA" id="ARBA00022722"/>
    </source>
</evidence>
<keyword evidence="5" id="KW-0800">Toxin</keyword>
<dbReference type="RefSeq" id="WP_057852820.1">
    <property type="nucleotide sequence ID" value="NZ_LLXX01000142.1"/>
</dbReference>
<dbReference type="EMBL" id="LLXX01000142">
    <property type="protein sequence ID" value="KRR03303.1"/>
    <property type="molecule type" value="Genomic_DNA"/>
</dbReference>
<evidence type="ECO:0000256" key="5">
    <source>
        <dbReference type="HAMAP-Rule" id="MF_00265"/>
    </source>
</evidence>
<dbReference type="PANTHER" id="PTHR39664:SF2">
    <property type="entry name" value="NUCLEIC ACID-BINDING PROTEIN, CONTAINING PIN DOMAIN-RELATED"/>
    <property type="match status" value="1"/>
</dbReference>
<evidence type="ECO:0000256" key="4">
    <source>
        <dbReference type="ARBA" id="ARBA00022801"/>
    </source>
</evidence>
<evidence type="ECO:0000313" key="8">
    <source>
        <dbReference type="Proteomes" id="UP000051913"/>
    </source>
</evidence>
<protein>
    <recommendedName>
        <fullName evidence="5">Ribonuclease VapC</fullName>
        <shortName evidence="5">RNase VapC</shortName>
        <ecNumber evidence="5">3.1.-.-</ecNumber>
    </recommendedName>
    <alternativeName>
        <fullName evidence="5">Toxin VapC</fullName>
    </alternativeName>
</protein>
<comment type="cofactor">
    <cofactor evidence="5">
        <name>Mg(2+)</name>
        <dbReference type="ChEBI" id="CHEBI:18420"/>
    </cofactor>
</comment>
<proteinExistence type="inferred from homology"/>
<keyword evidence="4 5" id="KW-0378">Hydrolase</keyword>
<keyword evidence="2 5" id="KW-0540">Nuclease</keyword>
<name>A0A0R3L5W0_9BRAD</name>
<comment type="similarity">
    <text evidence="5">Belongs to the PINc/VapC protein family.</text>
</comment>
<evidence type="ECO:0000256" key="1">
    <source>
        <dbReference type="ARBA" id="ARBA00022649"/>
    </source>
</evidence>
<reference evidence="7 8" key="1">
    <citation type="submission" date="2014-03" db="EMBL/GenBank/DDBJ databases">
        <title>Bradyrhizobium valentinum sp. nov., isolated from effective nodules of Lupinus mariae-josephae, a lupine endemic of basic-lime soils in Eastern Spain.</title>
        <authorList>
            <person name="Duran D."/>
            <person name="Rey L."/>
            <person name="Navarro A."/>
            <person name="Busquets A."/>
            <person name="Imperial J."/>
            <person name="Ruiz-Argueso T."/>
        </authorList>
    </citation>
    <scope>NUCLEOTIDE SEQUENCE [LARGE SCALE GENOMIC DNA]</scope>
    <source>
        <strain evidence="7 8">LmjM3</strain>
    </source>
</reference>
<comment type="caution">
    <text evidence="7">The sequence shown here is derived from an EMBL/GenBank/DDBJ whole genome shotgun (WGS) entry which is preliminary data.</text>
</comment>
<keyword evidence="1 5" id="KW-1277">Toxin-antitoxin system</keyword>
<dbReference type="AlphaFoldDB" id="A0A0R3L5W0"/>
<keyword evidence="8" id="KW-1185">Reference proteome</keyword>
<feature type="binding site" evidence="5">
    <location>
        <position position="5"/>
    </location>
    <ligand>
        <name>Mg(2+)</name>
        <dbReference type="ChEBI" id="CHEBI:18420"/>
    </ligand>
</feature>
<gene>
    <name evidence="5" type="primary">vapC</name>
    <name evidence="7" type="ORF">CP49_15360</name>
</gene>
<dbReference type="Proteomes" id="UP000051913">
    <property type="component" value="Unassembled WGS sequence"/>
</dbReference>
<dbReference type="HAMAP" id="MF_00265">
    <property type="entry name" value="VapC_Nob1"/>
    <property type="match status" value="1"/>
</dbReference>
<dbReference type="CDD" id="cd18683">
    <property type="entry name" value="PIN_VapC-like"/>
    <property type="match status" value="1"/>
</dbReference>
<evidence type="ECO:0000313" key="7">
    <source>
        <dbReference type="EMBL" id="KRR03303.1"/>
    </source>
</evidence>
<feature type="binding site" evidence="5">
    <location>
        <position position="94"/>
    </location>
    <ligand>
        <name>Mg(2+)</name>
        <dbReference type="ChEBI" id="CHEBI:18420"/>
    </ligand>
</feature>
<sequence length="129" mass="13806">MLAIDTNLIVRYLVGDDPGQAARARRLIDNNDVFVCTTVLLETEWVLRSVYGFSAAQCAKALSDFAGLPRASLEDATAAAKALGWMRQGVDFADGLHLAKAEGCEAFVSFDQDFARAAKALGGIKVRAP</sequence>
<accession>A0A0R3L5W0</accession>
<feature type="domain" description="PIN" evidence="6">
    <location>
        <begin position="4"/>
        <end position="119"/>
    </location>
</feature>
<dbReference type="GO" id="GO:0000287">
    <property type="term" value="F:magnesium ion binding"/>
    <property type="evidence" value="ECO:0007669"/>
    <property type="project" value="UniProtKB-UniRule"/>
</dbReference>
<comment type="function">
    <text evidence="5">Toxic component of a toxin-antitoxin (TA) system. An RNase.</text>
</comment>
<evidence type="ECO:0000259" key="6">
    <source>
        <dbReference type="Pfam" id="PF01850"/>
    </source>
</evidence>
<dbReference type="PANTHER" id="PTHR39664">
    <property type="match status" value="1"/>
</dbReference>